<dbReference type="EMBL" id="JACHJL010000004">
    <property type="protein sequence ID" value="MBB5934873.1"/>
    <property type="molecule type" value="Genomic_DNA"/>
</dbReference>
<reference evidence="1 2" key="1">
    <citation type="submission" date="2020-08" db="EMBL/GenBank/DDBJ databases">
        <title>Genomic Encyclopedia of Type Strains, Phase III (KMG-III): the genomes of soil and plant-associated and newly described type strains.</title>
        <authorList>
            <person name="Whitman W."/>
        </authorList>
    </citation>
    <scope>NUCLEOTIDE SEQUENCE [LARGE SCALE GENOMIC DNA]</scope>
    <source>
        <strain evidence="1 2">CECT 8305</strain>
    </source>
</reference>
<name>A0A7W9Q7Z7_9ACTN</name>
<organism evidence="1 2">
    <name type="scientific">Streptomyces zagrosensis</name>
    <dbReference type="NCBI Taxonomy" id="1042984"/>
    <lineage>
        <taxon>Bacteria</taxon>
        <taxon>Bacillati</taxon>
        <taxon>Actinomycetota</taxon>
        <taxon>Actinomycetes</taxon>
        <taxon>Kitasatosporales</taxon>
        <taxon>Streptomycetaceae</taxon>
        <taxon>Streptomyces</taxon>
    </lineage>
</organism>
<accession>A0A7W9Q7Z7</accession>
<protein>
    <submittedName>
        <fullName evidence="1">Uncharacterized protein</fullName>
    </submittedName>
</protein>
<dbReference type="AlphaFoldDB" id="A0A7W9Q7Z7"/>
<evidence type="ECO:0000313" key="1">
    <source>
        <dbReference type="EMBL" id="MBB5934873.1"/>
    </source>
</evidence>
<proteinExistence type="predicted"/>
<comment type="caution">
    <text evidence="1">The sequence shown here is derived from an EMBL/GenBank/DDBJ whole genome shotgun (WGS) entry which is preliminary data.</text>
</comment>
<gene>
    <name evidence="1" type="ORF">FHS42_001923</name>
</gene>
<dbReference type="Proteomes" id="UP000588098">
    <property type="component" value="Unassembled WGS sequence"/>
</dbReference>
<sequence length="64" mass="7035">MSERVRLNLVTPRGGQVDPRTCIQCAQLLKDLIQASGIGDHNAVSLVLIAMDVHMTRGHPEDTR</sequence>
<evidence type="ECO:0000313" key="2">
    <source>
        <dbReference type="Proteomes" id="UP000588098"/>
    </source>
</evidence>
<keyword evidence="2" id="KW-1185">Reference proteome</keyword>